<dbReference type="InterPro" id="IPR015421">
    <property type="entry name" value="PyrdxlP-dep_Trfase_major"/>
</dbReference>
<dbReference type="EMBL" id="CAUOFW020004780">
    <property type="protein sequence ID" value="CAK9167228.1"/>
    <property type="molecule type" value="Genomic_DNA"/>
</dbReference>
<comment type="caution">
    <text evidence="7">The sequence shown here is derived from an EMBL/GenBank/DDBJ whole genome shotgun (WGS) entry which is preliminary data.</text>
</comment>
<organism evidence="7 8">
    <name type="scientific">Ilex paraguariensis</name>
    <name type="common">yerba mate</name>
    <dbReference type="NCBI Taxonomy" id="185542"/>
    <lineage>
        <taxon>Eukaryota</taxon>
        <taxon>Viridiplantae</taxon>
        <taxon>Streptophyta</taxon>
        <taxon>Embryophyta</taxon>
        <taxon>Tracheophyta</taxon>
        <taxon>Spermatophyta</taxon>
        <taxon>Magnoliopsida</taxon>
        <taxon>eudicotyledons</taxon>
        <taxon>Gunneridae</taxon>
        <taxon>Pentapetalae</taxon>
        <taxon>asterids</taxon>
        <taxon>campanulids</taxon>
        <taxon>Aquifoliales</taxon>
        <taxon>Aquifoliaceae</taxon>
        <taxon>Ilex</taxon>
    </lineage>
</organism>
<comment type="cofactor">
    <cofactor evidence="1">
        <name>pyridoxal 5'-phosphate</name>
        <dbReference type="ChEBI" id="CHEBI:597326"/>
    </cofactor>
</comment>
<comment type="catalytic activity">
    <reaction evidence="5">
        <text>O-phospho-L-serine + 2-oxoglutarate = 3-phosphooxypyruvate + L-glutamate</text>
        <dbReference type="Rhea" id="RHEA:14329"/>
        <dbReference type="ChEBI" id="CHEBI:16810"/>
        <dbReference type="ChEBI" id="CHEBI:18110"/>
        <dbReference type="ChEBI" id="CHEBI:29985"/>
        <dbReference type="ChEBI" id="CHEBI:57524"/>
        <dbReference type="EC" id="2.6.1.52"/>
    </reaction>
</comment>
<keyword evidence="2" id="KW-0808">Transferase</keyword>
<evidence type="ECO:0000256" key="1">
    <source>
        <dbReference type="ARBA" id="ARBA00001933"/>
    </source>
</evidence>
<evidence type="ECO:0000256" key="2">
    <source>
        <dbReference type="ARBA" id="ARBA00022679"/>
    </source>
</evidence>
<dbReference type="Proteomes" id="UP001642360">
    <property type="component" value="Unassembled WGS sequence"/>
</dbReference>
<evidence type="ECO:0000259" key="6">
    <source>
        <dbReference type="Pfam" id="PF00266"/>
    </source>
</evidence>
<dbReference type="PANTHER" id="PTHR43247">
    <property type="entry name" value="PHOSPHOSERINE AMINOTRANSFERASE"/>
    <property type="match status" value="1"/>
</dbReference>
<dbReference type="SUPFAM" id="SSF53383">
    <property type="entry name" value="PLP-dependent transferases"/>
    <property type="match status" value="1"/>
</dbReference>
<gene>
    <name evidence="7" type="ORF">ILEXP_LOCUS36492</name>
</gene>
<keyword evidence="8" id="KW-1185">Reference proteome</keyword>
<dbReference type="InterPro" id="IPR022278">
    <property type="entry name" value="Pser_aminoTfrase"/>
</dbReference>
<dbReference type="InterPro" id="IPR015424">
    <property type="entry name" value="PyrdxlP-dep_Trfase"/>
</dbReference>
<evidence type="ECO:0000313" key="7">
    <source>
        <dbReference type="EMBL" id="CAK9167228.1"/>
    </source>
</evidence>
<keyword evidence="3" id="KW-0663">Pyridoxal phosphate</keyword>
<evidence type="ECO:0000256" key="3">
    <source>
        <dbReference type="ARBA" id="ARBA00022898"/>
    </source>
</evidence>
<dbReference type="GO" id="GO:0006563">
    <property type="term" value="P:L-serine metabolic process"/>
    <property type="evidence" value="ECO:0007669"/>
    <property type="project" value="UniProtKB-ARBA"/>
</dbReference>
<evidence type="ECO:0000313" key="8">
    <source>
        <dbReference type="Proteomes" id="UP001642360"/>
    </source>
</evidence>
<name>A0ABC8TCW6_9AQUA</name>
<protein>
    <recommendedName>
        <fullName evidence="6">Aminotransferase class V domain-containing protein</fullName>
    </recommendedName>
</protein>
<evidence type="ECO:0000256" key="4">
    <source>
        <dbReference type="ARBA" id="ARBA00029440"/>
    </source>
</evidence>
<sequence length="114" mass="12966">MSVMEMSYRGKEFLSIIHKTKSDLRALFDVPSEYAVLFLQGGAITQFASVPLNLCNPDDSVDYIVTGPWGDKAFKEAVKFRKPTMIWSGKSEKYRKIPDFDALEQNPSAKYLHI</sequence>
<dbReference type="AlphaFoldDB" id="A0ABC8TCW6"/>
<dbReference type="Pfam" id="PF00266">
    <property type="entry name" value="Aminotran_5"/>
    <property type="match status" value="1"/>
</dbReference>
<evidence type="ECO:0000256" key="5">
    <source>
        <dbReference type="ARBA" id="ARBA00049007"/>
    </source>
</evidence>
<proteinExistence type="predicted"/>
<accession>A0ABC8TCW6</accession>
<comment type="pathway">
    <text evidence="4">Amino-acid biosynthesis.</text>
</comment>
<dbReference type="PANTHER" id="PTHR43247:SF1">
    <property type="entry name" value="PHOSPHOSERINE AMINOTRANSFERASE"/>
    <property type="match status" value="1"/>
</dbReference>
<dbReference type="InterPro" id="IPR000192">
    <property type="entry name" value="Aminotrans_V_dom"/>
</dbReference>
<dbReference type="Gene3D" id="3.40.640.10">
    <property type="entry name" value="Type I PLP-dependent aspartate aminotransferase-like (Major domain)"/>
    <property type="match status" value="1"/>
</dbReference>
<feature type="domain" description="Aminotransferase class V" evidence="6">
    <location>
        <begin position="5"/>
        <end position="90"/>
    </location>
</feature>
<dbReference type="GO" id="GO:0004648">
    <property type="term" value="F:O-phospho-L-serine:2-oxoglutarate aminotransferase activity"/>
    <property type="evidence" value="ECO:0007669"/>
    <property type="project" value="UniProtKB-EC"/>
</dbReference>
<reference evidence="7 8" key="1">
    <citation type="submission" date="2024-02" db="EMBL/GenBank/DDBJ databases">
        <authorList>
            <person name="Vignale AGUSTIN F."/>
            <person name="Sosa J E."/>
            <person name="Modenutti C."/>
        </authorList>
    </citation>
    <scope>NUCLEOTIDE SEQUENCE [LARGE SCALE GENOMIC DNA]</scope>
</reference>